<sequence length="504" mass="56458">MSYIDVWEHSREGQHTDANWSLIFEDLYSPELGNPLGFQGSACVEVMITLHGSVPSLRRHAEGCVPLEASWIKVRGCHNYSWSEDEWVAGPADVSWKELEALRHLMGFAHVDFGSLVQALYGIKEGIVRGLWFDSSSSDLKGKKPAIGQRSRDASAARLRPPRYYQTIRAPLAQRPMRQFSQLGMPLSRAFQKLVEGGLLIALALRPPPRPLPSQFKMNFHCAYHQVNLGQPSVATIPLSAHTTHSMLLSTGGIHHIDFVQDDVIHMISWDDGFSKMIVPNDGYEIVMTCSGRIAQVAPLVTRPFGGTKSREKICVETSTTPEGLIHMMTTDSVTCIVFSADDLPQEGFDHTHPLYITVVCSGHRVPSVLLDNGFALNVFPLAIVVTLDFAPSDFGPSTQTMRSYDNTQREIMDTLTIDLLIRLTIFSILFQVKFNHDGQVITVQYTRDMISSSKLVMQISHNDDDFFFLTRFTFDEVQTLEIQDFSKDFVAMSVDQHSSTRCS</sequence>
<dbReference type="Proteomes" id="UP000288805">
    <property type="component" value="Unassembled WGS sequence"/>
</dbReference>
<evidence type="ECO:0000313" key="2">
    <source>
        <dbReference type="Proteomes" id="UP000288805"/>
    </source>
</evidence>
<protein>
    <submittedName>
        <fullName evidence="1">Uncharacterized protein</fullName>
    </submittedName>
</protein>
<proteinExistence type="predicted"/>
<dbReference type="AlphaFoldDB" id="A0A438F134"/>
<organism evidence="1 2">
    <name type="scientific">Vitis vinifera</name>
    <name type="common">Grape</name>
    <dbReference type="NCBI Taxonomy" id="29760"/>
    <lineage>
        <taxon>Eukaryota</taxon>
        <taxon>Viridiplantae</taxon>
        <taxon>Streptophyta</taxon>
        <taxon>Embryophyta</taxon>
        <taxon>Tracheophyta</taxon>
        <taxon>Spermatophyta</taxon>
        <taxon>Magnoliopsida</taxon>
        <taxon>eudicotyledons</taxon>
        <taxon>Gunneridae</taxon>
        <taxon>Pentapetalae</taxon>
        <taxon>rosids</taxon>
        <taxon>Vitales</taxon>
        <taxon>Vitaceae</taxon>
        <taxon>Viteae</taxon>
        <taxon>Vitis</taxon>
    </lineage>
</organism>
<evidence type="ECO:0000313" key="1">
    <source>
        <dbReference type="EMBL" id="RVW53730.1"/>
    </source>
</evidence>
<gene>
    <name evidence="1" type="ORF">CK203_068916</name>
</gene>
<comment type="caution">
    <text evidence="1">The sequence shown here is derived from an EMBL/GenBank/DDBJ whole genome shotgun (WGS) entry which is preliminary data.</text>
</comment>
<name>A0A438F134_VITVI</name>
<reference evidence="1 2" key="1">
    <citation type="journal article" date="2018" name="PLoS Genet.">
        <title>Population sequencing reveals clonal diversity and ancestral inbreeding in the grapevine cultivar Chardonnay.</title>
        <authorList>
            <person name="Roach M.J."/>
            <person name="Johnson D.L."/>
            <person name="Bohlmann J."/>
            <person name="van Vuuren H.J."/>
            <person name="Jones S.J."/>
            <person name="Pretorius I.S."/>
            <person name="Schmidt S.A."/>
            <person name="Borneman A.R."/>
        </authorList>
    </citation>
    <scope>NUCLEOTIDE SEQUENCE [LARGE SCALE GENOMIC DNA]</scope>
    <source>
        <strain evidence="2">cv. Chardonnay</strain>
        <tissue evidence="1">Leaf</tissue>
    </source>
</reference>
<accession>A0A438F134</accession>
<dbReference type="EMBL" id="QGNW01001142">
    <property type="protein sequence ID" value="RVW53730.1"/>
    <property type="molecule type" value="Genomic_DNA"/>
</dbReference>